<name>A0A6G9Y6K0_9NOCA</name>
<dbReference type="InterPro" id="IPR050955">
    <property type="entry name" value="Plant_Biomass_Hydrol_Est"/>
</dbReference>
<keyword evidence="4" id="KW-1185">Reference proteome</keyword>
<dbReference type="Pfam" id="PF02230">
    <property type="entry name" value="Abhydrolase_2"/>
    <property type="match status" value="1"/>
</dbReference>
<organism evidence="3 4">
    <name type="scientific">Nocardia arthritidis</name>
    <dbReference type="NCBI Taxonomy" id="228602"/>
    <lineage>
        <taxon>Bacteria</taxon>
        <taxon>Bacillati</taxon>
        <taxon>Actinomycetota</taxon>
        <taxon>Actinomycetes</taxon>
        <taxon>Mycobacteriales</taxon>
        <taxon>Nocardiaceae</taxon>
        <taxon>Nocardia</taxon>
    </lineage>
</organism>
<dbReference type="RefSeq" id="WP_167471928.1">
    <property type="nucleotide sequence ID" value="NZ_CP046172.1"/>
</dbReference>
<proteinExistence type="predicted"/>
<accession>A0A6G9Y6K0</accession>
<evidence type="ECO:0000256" key="1">
    <source>
        <dbReference type="ARBA" id="ARBA00022729"/>
    </source>
</evidence>
<feature type="domain" description="Phospholipase/carboxylesterase/thioesterase" evidence="2">
    <location>
        <begin position="85"/>
        <end position="180"/>
    </location>
</feature>
<dbReference type="PANTHER" id="PTHR43037:SF1">
    <property type="entry name" value="BLL1128 PROTEIN"/>
    <property type="match status" value="1"/>
</dbReference>
<gene>
    <name evidence="3" type="ORF">F5544_04080</name>
</gene>
<reference evidence="3 4" key="1">
    <citation type="journal article" date="2019" name="ACS Chem. Biol.">
        <title>Identification and Mobilization of a Cryptic Antibiotic Biosynthesis Gene Locus from a Human-Pathogenic Nocardia Isolate.</title>
        <authorList>
            <person name="Herisse M."/>
            <person name="Ishida K."/>
            <person name="Porter J.L."/>
            <person name="Howden B."/>
            <person name="Hertweck C."/>
            <person name="Stinear T.P."/>
            <person name="Pidot S.J."/>
        </authorList>
    </citation>
    <scope>NUCLEOTIDE SEQUENCE [LARGE SCALE GENOMIC DNA]</scope>
    <source>
        <strain evidence="3 4">AUSMDU00012717</strain>
    </source>
</reference>
<dbReference type="GO" id="GO:0016787">
    <property type="term" value="F:hydrolase activity"/>
    <property type="evidence" value="ECO:0007669"/>
    <property type="project" value="InterPro"/>
</dbReference>
<sequence>MTKSAVTRESVRAGAMERTYLLARPKETSRTPIVLYLHGSSQNADGARGFTANAFERFGALVAYPDGYRRHWNDARRDIPFATRKAGIDDVAFIQAVVDRLVDHGGDPSRVYLVGYSNGGHMIIRLIHEIPDRFAGVAIIAATQPEEQNFVPAARRTDPLPVLLINGTKDPLVPYAGGVTSMWGFFPRGRHVSAADTAAYYARRNGITAAPRHNSVSAGRLPVERLEYPYDEHPVVLYTVHGGGHTIPGTKRALPILGRTAMDFDAPAVIADFFGLR</sequence>
<dbReference type="KEGG" id="nah:F5544_04080"/>
<dbReference type="SUPFAM" id="SSF53474">
    <property type="entry name" value="alpha/beta-Hydrolases"/>
    <property type="match status" value="1"/>
</dbReference>
<dbReference type="AlphaFoldDB" id="A0A6G9Y6K0"/>
<dbReference type="InterPro" id="IPR029058">
    <property type="entry name" value="AB_hydrolase_fold"/>
</dbReference>
<dbReference type="InterPro" id="IPR003140">
    <property type="entry name" value="PLipase/COase/thioEstase"/>
</dbReference>
<dbReference type="PANTHER" id="PTHR43037">
    <property type="entry name" value="UNNAMED PRODUCT-RELATED"/>
    <property type="match status" value="1"/>
</dbReference>
<dbReference type="Proteomes" id="UP000503540">
    <property type="component" value="Chromosome"/>
</dbReference>
<protein>
    <recommendedName>
        <fullName evidence="2">Phospholipase/carboxylesterase/thioesterase domain-containing protein</fullName>
    </recommendedName>
</protein>
<evidence type="ECO:0000259" key="2">
    <source>
        <dbReference type="Pfam" id="PF02230"/>
    </source>
</evidence>
<keyword evidence="1" id="KW-0732">Signal</keyword>
<dbReference type="Gene3D" id="3.40.50.1820">
    <property type="entry name" value="alpha/beta hydrolase"/>
    <property type="match status" value="1"/>
</dbReference>
<dbReference type="EMBL" id="CP046172">
    <property type="protein sequence ID" value="QIS08730.1"/>
    <property type="molecule type" value="Genomic_DNA"/>
</dbReference>
<evidence type="ECO:0000313" key="3">
    <source>
        <dbReference type="EMBL" id="QIS08730.1"/>
    </source>
</evidence>
<evidence type="ECO:0000313" key="4">
    <source>
        <dbReference type="Proteomes" id="UP000503540"/>
    </source>
</evidence>